<protein>
    <submittedName>
        <fullName evidence="1">Uncharacterized protein</fullName>
    </submittedName>
</protein>
<dbReference type="EMBL" id="LATX01001985">
    <property type="protein sequence ID" value="KTB35741.1"/>
    <property type="molecule type" value="Genomic_DNA"/>
</dbReference>
<dbReference type="AlphaFoldDB" id="A0A0W0FHC9"/>
<dbReference type="Proteomes" id="UP000054988">
    <property type="component" value="Unassembled WGS sequence"/>
</dbReference>
<accession>A0A0W0FHC9</accession>
<comment type="caution">
    <text evidence="1">The sequence shown here is derived from an EMBL/GenBank/DDBJ whole genome shotgun (WGS) entry which is preliminary data.</text>
</comment>
<evidence type="ECO:0000313" key="2">
    <source>
        <dbReference type="Proteomes" id="UP000054988"/>
    </source>
</evidence>
<sequence>MALGYFHKLVGIIQLDDASQFRSFNNFAFIVLKSIKSHMALLSELAAGVNNSAL</sequence>
<name>A0A0W0FHC9_MONRR</name>
<gene>
    <name evidence="1" type="ORF">WG66_11685</name>
</gene>
<evidence type="ECO:0000313" key="1">
    <source>
        <dbReference type="EMBL" id="KTB35741.1"/>
    </source>
</evidence>
<reference evidence="1 2" key="1">
    <citation type="submission" date="2015-12" db="EMBL/GenBank/DDBJ databases">
        <title>Draft genome sequence of Moniliophthora roreri, the causal agent of frosty pod rot of cacao.</title>
        <authorList>
            <person name="Aime M.C."/>
            <person name="Diaz-Valderrama J.R."/>
            <person name="Kijpornyongpan T."/>
            <person name="Phillips-Mora W."/>
        </authorList>
    </citation>
    <scope>NUCLEOTIDE SEQUENCE [LARGE SCALE GENOMIC DNA]</scope>
    <source>
        <strain evidence="1 2">MCA 2952</strain>
    </source>
</reference>
<proteinExistence type="predicted"/>
<organism evidence="1 2">
    <name type="scientific">Moniliophthora roreri</name>
    <name type="common">Frosty pod rot fungus</name>
    <name type="synonym">Monilia roreri</name>
    <dbReference type="NCBI Taxonomy" id="221103"/>
    <lineage>
        <taxon>Eukaryota</taxon>
        <taxon>Fungi</taxon>
        <taxon>Dikarya</taxon>
        <taxon>Basidiomycota</taxon>
        <taxon>Agaricomycotina</taxon>
        <taxon>Agaricomycetes</taxon>
        <taxon>Agaricomycetidae</taxon>
        <taxon>Agaricales</taxon>
        <taxon>Marasmiineae</taxon>
        <taxon>Marasmiaceae</taxon>
        <taxon>Moniliophthora</taxon>
    </lineage>
</organism>